<dbReference type="STRING" id="1236689.MMALV_15670"/>
<protein>
    <recommendedName>
        <fullName evidence="3">Antitoxin VbhA domain-containing protein</fullName>
    </recommendedName>
</protein>
<dbReference type="Gene3D" id="1.10.8.1050">
    <property type="entry name" value="Antitoxin VbhA-like"/>
    <property type="match status" value="1"/>
</dbReference>
<gene>
    <name evidence="1" type="ORF">MMALV_15670</name>
</gene>
<dbReference type="InterPro" id="IPR043038">
    <property type="entry name" value="VbhA_sf"/>
</dbReference>
<dbReference type="InParanoid" id="M9SDC4"/>
<keyword evidence="2" id="KW-1185">Reference proteome</keyword>
<dbReference type="AlphaFoldDB" id="M9SDC4"/>
<evidence type="ECO:0008006" key="3">
    <source>
        <dbReference type="Google" id="ProtNLM"/>
    </source>
</evidence>
<dbReference type="KEGG" id="max:MMALV_15670"/>
<evidence type="ECO:0000313" key="1">
    <source>
        <dbReference type="EMBL" id="AGI86286.1"/>
    </source>
</evidence>
<accession>M9SDC4</accession>
<reference evidence="1 2" key="1">
    <citation type="journal article" date="2012" name="J. Bacteriol.">
        <title>Genome sequence of 'Candidatus Methanomethylophilus alvus' Mx1201, a methanogenic archaeon from the human gut belonging to a seventh order of methanogens.</title>
        <authorList>
            <person name="Borrel G."/>
            <person name="Harris H.M."/>
            <person name="Tottey W."/>
            <person name="Mihajlovski A."/>
            <person name="Parisot N."/>
            <person name="Peyretaillade E."/>
            <person name="Peyret P."/>
            <person name="Gribaldo S."/>
            <person name="O'Toole P.W."/>
            <person name="Brugere J.F."/>
        </authorList>
    </citation>
    <scope>NUCLEOTIDE SEQUENCE [LARGE SCALE GENOMIC DNA]</scope>
    <source>
        <strain evidence="1 2">Mx1201</strain>
    </source>
</reference>
<organism evidence="1 2">
    <name type="scientific">Methanomethylophilus alvi (strain Mx1201)</name>
    <dbReference type="NCBI Taxonomy" id="1236689"/>
    <lineage>
        <taxon>Archaea</taxon>
        <taxon>Methanobacteriati</taxon>
        <taxon>Thermoplasmatota</taxon>
        <taxon>Thermoplasmata</taxon>
        <taxon>Methanomassiliicoccales</taxon>
        <taxon>Methanomethylophilaceae</taxon>
        <taxon>Methanomethylophilus</taxon>
    </lineage>
</organism>
<dbReference type="EMBL" id="CP004049">
    <property type="protein sequence ID" value="AGI86286.1"/>
    <property type="molecule type" value="Genomic_DNA"/>
</dbReference>
<sequence length="52" mass="5790">MDEMAIINSNVGSVEAEGFHIPEETKLLALRCLKGEMSFDDAISQIISEYRS</sequence>
<name>M9SDC4_METAX</name>
<dbReference type="InterPro" id="IPR033788">
    <property type="entry name" value="VbhA-like"/>
</dbReference>
<dbReference type="HOGENOM" id="CLU_3075131_0_0_2"/>
<proteinExistence type="predicted"/>
<dbReference type="Proteomes" id="UP000012672">
    <property type="component" value="Chromosome"/>
</dbReference>
<dbReference type="GeneID" id="55637734"/>
<dbReference type="RefSeq" id="WP_015505432.1">
    <property type="nucleotide sequence ID" value="NC_020913.1"/>
</dbReference>
<dbReference type="CDD" id="cd11586">
    <property type="entry name" value="VbhA_like"/>
    <property type="match status" value="1"/>
</dbReference>
<evidence type="ECO:0000313" key="2">
    <source>
        <dbReference type="Proteomes" id="UP000012672"/>
    </source>
</evidence>